<evidence type="ECO:0000256" key="5">
    <source>
        <dbReference type="ARBA" id="ARBA00022801"/>
    </source>
</evidence>
<comment type="subcellular location">
    <subcellularLocation>
        <location evidence="1">Membrane</location>
    </subcellularLocation>
</comment>
<keyword evidence="3" id="KW-0962">Peroxisome biogenesis</keyword>
<dbReference type="RefSeq" id="XP_030854961.1">
    <property type="nucleotide sequence ID" value="XM_030999101.1"/>
</dbReference>
<reference evidence="13" key="1">
    <citation type="submission" date="2015-02" db="EMBL/GenBank/DDBJ databases">
        <title>Genome sequencing for Strongylocentrotus purpuratus.</title>
        <authorList>
            <person name="Murali S."/>
            <person name="Liu Y."/>
            <person name="Vee V."/>
            <person name="English A."/>
            <person name="Wang M."/>
            <person name="Skinner E."/>
            <person name="Han Y."/>
            <person name="Muzny D.M."/>
            <person name="Worley K.C."/>
            <person name="Gibbs R.A."/>
        </authorList>
    </citation>
    <scope>NUCLEOTIDE SEQUENCE</scope>
</reference>
<dbReference type="OMA" id="SPQLWFN"/>
<dbReference type="GeneID" id="580015"/>
<dbReference type="FunCoup" id="A0A7M7PPU1">
    <property type="interactions" value="1305"/>
</dbReference>
<dbReference type="InterPro" id="IPR003593">
    <property type="entry name" value="AAA+_ATPase"/>
</dbReference>
<name>A0A7M7PPU1_STRPU</name>
<dbReference type="CDD" id="cd19527">
    <property type="entry name" value="RecA-like_PEX6_r2"/>
    <property type="match status" value="1"/>
</dbReference>
<dbReference type="GO" id="GO:0005829">
    <property type="term" value="C:cytosol"/>
    <property type="evidence" value="ECO:0000318"/>
    <property type="project" value="GO_Central"/>
</dbReference>
<dbReference type="KEGG" id="spu:580015"/>
<evidence type="ECO:0000256" key="4">
    <source>
        <dbReference type="ARBA" id="ARBA00022741"/>
    </source>
</evidence>
<dbReference type="InParanoid" id="A0A7M7PPU1"/>
<feature type="domain" description="AAA+ ATPase" evidence="11">
    <location>
        <begin position="537"/>
        <end position="675"/>
    </location>
</feature>
<dbReference type="FunFam" id="3.40.50.300:FF:003768">
    <property type="entry name" value="Peroxisomal biogenesis factor 6"/>
    <property type="match status" value="1"/>
</dbReference>
<dbReference type="EnsemblMetazoa" id="XM_030999101">
    <property type="protein sequence ID" value="XP_030854961"/>
    <property type="gene ID" value="LOC580015"/>
</dbReference>
<keyword evidence="4" id="KW-0547">Nucleotide-binding</keyword>
<evidence type="ECO:0000256" key="10">
    <source>
        <dbReference type="ARBA" id="ARBA00048778"/>
    </source>
</evidence>
<dbReference type="GO" id="GO:0016887">
    <property type="term" value="F:ATP hydrolysis activity"/>
    <property type="evidence" value="ECO:0000318"/>
    <property type="project" value="GO_Central"/>
</dbReference>
<dbReference type="InterPro" id="IPR047533">
    <property type="entry name" value="RecA-like_PEX6_r2"/>
</dbReference>
<keyword evidence="13" id="KW-1185">Reference proteome</keyword>
<evidence type="ECO:0000313" key="13">
    <source>
        <dbReference type="Proteomes" id="UP000007110"/>
    </source>
</evidence>
<dbReference type="CTD" id="5190"/>
<dbReference type="GO" id="GO:0016558">
    <property type="term" value="P:protein import into peroxisome matrix"/>
    <property type="evidence" value="ECO:0000318"/>
    <property type="project" value="GO_Central"/>
</dbReference>
<dbReference type="Pfam" id="PF00004">
    <property type="entry name" value="AAA"/>
    <property type="match status" value="2"/>
</dbReference>
<reference evidence="12" key="2">
    <citation type="submission" date="2021-01" db="UniProtKB">
        <authorList>
            <consortium name="EnsemblMetazoa"/>
        </authorList>
    </citation>
    <scope>IDENTIFICATION</scope>
</reference>
<dbReference type="GO" id="GO:0005524">
    <property type="term" value="F:ATP binding"/>
    <property type="evidence" value="ECO:0007669"/>
    <property type="project" value="UniProtKB-KW"/>
</dbReference>
<evidence type="ECO:0000256" key="8">
    <source>
        <dbReference type="ARBA" id="ARBA00034811"/>
    </source>
</evidence>
<dbReference type="PANTHER" id="PTHR23077">
    <property type="entry name" value="AAA-FAMILY ATPASE"/>
    <property type="match status" value="1"/>
</dbReference>
<dbReference type="Proteomes" id="UP000007110">
    <property type="component" value="Unassembled WGS sequence"/>
</dbReference>
<sequence length="782" mass="85169">MDQPPLPPREGHQEQAHLAQIFVVNPKLYSNGDKRSKRNGAHVPFNSNEVEFIVEDDSVAISPQLWFNIQDHPSQLIQPDAMVSVKLATDELEEYSSILTTSQSITTSCKPPIATAVHLSLIKSPHYPMTSQFDDAIKKYLTVTRLLSTGDVISLSTREFPEFTQEAGEGGGQRLPSIYFLVNKIVSPVEGALSYLVNVLHTTVYQEGPKPSYIPVTADVYLSNKLDPLWASPVPAGISRYPFQLEQLILPFLLGRAQCERLPASILLTGPAGCGKVTSVKAVCRQLNLHCINVNCYDLLADTSAATEAKIRIAFLKAGMSVPCIILLRNINAIGRDREGSGNDMRVAAYLKETINGLHSTYPDWPMVVMATAPSAKRVTADIQSCFLHHLEMEVPNENDRCEILQALCEKLSLAADVEIPHIAKRTAGMVLGDLAALHAHTIRAALSRIVAACSVGSKLSIQEEKDICGAGVQIHQSDFEVALSKLQSAHADSIGAPKIPSVSWDDVGGLSDVKAEILDTIQLPLQHPELFAAGLRRSGVLLYGPPGTGKTLLAKAVATECSLNFLSVKGPELINMYVGQSEENVREVFIRARSASPCVIFFDELDSLAPNRGRSGDSGGVMDRVVSQLLAELDGLHKSADVFVIGATNRPDLLDPALLRPGRFDKLLYLGVSKDRSSQSRILHALTRKFNVSPSLDLEVIAQQCPLTLTGADFYALCSDAMLWAIKRKIASLEAGEAVDQTTIVVDENDFLGALDRLVPSISELELNHYKQIQNRISRGL</sequence>
<dbReference type="Gene3D" id="3.40.50.300">
    <property type="entry name" value="P-loop containing nucleotide triphosphate hydrolases"/>
    <property type="match status" value="2"/>
</dbReference>
<dbReference type="Gene3D" id="1.10.8.60">
    <property type="match status" value="2"/>
</dbReference>
<evidence type="ECO:0000256" key="3">
    <source>
        <dbReference type="ARBA" id="ARBA00022593"/>
    </source>
</evidence>
<evidence type="ECO:0000256" key="9">
    <source>
        <dbReference type="ARBA" id="ARBA00034920"/>
    </source>
</evidence>
<dbReference type="SUPFAM" id="SSF52540">
    <property type="entry name" value="P-loop containing nucleoside triphosphate hydrolases"/>
    <property type="match status" value="2"/>
</dbReference>
<dbReference type="OrthoDB" id="2187at2759"/>
<comment type="similarity">
    <text evidence="2">Belongs to the AAA ATPase family.</text>
</comment>
<evidence type="ECO:0000313" key="12">
    <source>
        <dbReference type="EnsemblMetazoa" id="XP_030854961"/>
    </source>
</evidence>
<evidence type="ECO:0000256" key="1">
    <source>
        <dbReference type="ARBA" id="ARBA00004370"/>
    </source>
</evidence>
<dbReference type="InterPro" id="IPR050168">
    <property type="entry name" value="AAA_ATPase_domain"/>
</dbReference>
<dbReference type="PANTHER" id="PTHR23077:SF9">
    <property type="entry name" value="PEROXISOMAL ATPASE PEX6"/>
    <property type="match status" value="1"/>
</dbReference>
<protein>
    <recommendedName>
        <fullName evidence="8">Peroxisomal ATPase PEX6</fullName>
    </recommendedName>
    <alternativeName>
        <fullName evidence="9">Peroxin-6</fullName>
    </alternativeName>
</protein>
<feature type="domain" description="AAA+ ATPase" evidence="11">
    <location>
        <begin position="262"/>
        <end position="397"/>
    </location>
</feature>
<dbReference type="InterPro" id="IPR027417">
    <property type="entry name" value="P-loop_NTPase"/>
</dbReference>
<dbReference type="PROSITE" id="PS00674">
    <property type="entry name" value="AAA"/>
    <property type="match status" value="1"/>
</dbReference>
<dbReference type="GO" id="GO:0043335">
    <property type="term" value="P:protein unfolding"/>
    <property type="evidence" value="ECO:0000318"/>
    <property type="project" value="GO_Central"/>
</dbReference>
<comment type="catalytic activity">
    <reaction evidence="10">
        <text>ATP + H2O = ADP + phosphate + H(+)</text>
        <dbReference type="Rhea" id="RHEA:13065"/>
        <dbReference type="ChEBI" id="CHEBI:15377"/>
        <dbReference type="ChEBI" id="CHEBI:15378"/>
        <dbReference type="ChEBI" id="CHEBI:30616"/>
        <dbReference type="ChEBI" id="CHEBI:43474"/>
        <dbReference type="ChEBI" id="CHEBI:456216"/>
    </reaction>
    <physiologicalReaction direction="left-to-right" evidence="10">
        <dbReference type="Rhea" id="RHEA:13066"/>
    </physiologicalReaction>
</comment>
<evidence type="ECO:0000256" key="7">
    <source>
        <dbReference type="ARBA" id="ARBA00023136"/>
    </source>
</evidence>
<keyword evidence="6" id="KW-0067">ATP-binding</keyword>
<dbReference type="AlphaFoldDB" id="A0A7M7PPU1"/>
<evidence type="ECO:0000256" key="2">
    <source>
        <dbReference type="ARBA" id="ARBA00006914"/>
    </source>
</evidence>
<organism evidence="12 13">
    <name type="scientific">Strongylocentrotus purpuratus</name>
    <name type="common">Purple sea urchin</name>
    <dbReference type="NCBI Taxonomy" id="7668"/>
    <lineage>
        <taxon>Eukaryota</taxon>
        <taxon>Metazoa</taxon>
        <taxon>Echinodermata</taxon>
        <taxon>Eleutherozoa</taxon>
        <taxon>Echinozoa</taxon>
        <taxon>Echinoidea</taxon>
        <taxon>Euechinoidea</taxon>
        <taxon>Echinacea</taxon>
        <taxon>Camarodonta</taxon>
        <taxon>Echinidea</taxon>
        <taxon>Strongylocentrotidae</taxon>
        <taxon>Strongylocentrotus</taxon>
    </lineage>
</organism>
<keyword evidence="5" id="KW-0378">Hydrolase</keyword>
<dbReference type="SMART" id="SM00382">
    <property type="entry name" value="AAA"/>
    <property type="match status" value="2"/>
</dbReference>
<keyword evidence="7" id="KW-0472">Membrane</keyword>
<accession>A0A7M7PPU1</accession>
<dbReference type="GO" id="GO:0005778">
    <property type="term" value="C:peroxisomal membrane"/>
    <property type="evidence" value="ECO:0000318"/>
    <property type="project" value="GO_Central"/>
</dbReference>
<dbReference type="FunFam" id="3.40.50.300:FF:000109">
    <property type="entry name" value="Peroxisomal biogenesis factor 6"/>
    <property type="match status" value="1"/>
</dbReference>
<dbReference type="InterPro" id="IPR003960">
    <property type="entry name" value="ATPase_AAA_CS"/>
</dbReference>
<dbReference type="FunFam" id="1.10.8.60:FF:000039">
    <property type="entry name" value="peroxisome biogenesis factor 6"/>
    <property type="match status" value="1"/>
</dbReference>
<evidence type="ECO:0000256" key="6">
    <source>
        <dbReference type="ARBA" id="ARBA00022840"/>
    </source>
</evidence>
<evidence type="ECO:0000259" key="11">
    <source>
        <dbReference type="SMART" id="SM00382"/>
    </source>
</evidence>
<proteinExistence type="inferred from homology"/>
<dbReference type="InterPro" id="IPR003959">
    <property type="entry name" value="ATPase_AAA_core"/>
</dbReference>